<sequence>MDVEKKRADKRRLQELEKFAQECCESQEKREKHDFVSPEQDRTPSSDDMKIEHYVVASDYNAFDDLSESEEEVVPDQPGMEEIKAIKAWVINNNIPYQSVDKLLFILKKRLLPQIPENTQMLLKWDCDNFDNVDNAEVSDRPMGIRKALNNPNNDVSNIDTIKMETIDCKTDFEFFVTKSLTAIARDVADIKAKQDAINASMGFIKLRQDETVSFLLDKKATKLTNAVVDFAMKYQYSFPITSLERFLEFDKELENNKFLRFDVSIQLCDLLDPDLVITKSMLRMVRYFISKEVAEKFTAVRSARNQSDERTHRFISTTLYGIMCGVVKFKRSKKALEVNDKLFLKGISDVFCNVKSWT</sequence>
<dbReference type="InParanoid" id="A0A7M7HDZ8"/>
<feature type="region of interest" description="Disordered" evidence="1">
    <location>
        <begin position="23"/>
        <end position="48"/>
    </location>
</feature>
<dbReference type="EnsemblMetazoa" id="XM_032600733">
    <property type="protein sequence ID" value="XP_032456624"/>
    <property type="gene ID" value="LOC100679382"/>
</dbReference>
<dbReference type="KEGG" id="nvi:100679382"/>
<dbReference type="EnsemblMetazoa" id="XM_008218882">
    <property type="protein sequence ID" value="XP_008217104"/>
    <property type="gene ID" value="LOC100679382"/>
</dbReference>
<evidence type="ECO:0000256" key="1">
    <source>
        <dbReference type="SAM" id="MobiDB-lite"/>
    </source>
</evidence>
<accession>A0A7M7HDZ8</accession>
<organism evidence="2 3">
    <name type="scientific">Nasonia vitripennis</name>
    <name type="common">Parasitic wasp</name>
    <dbReference type="NCBI Taxonomy" id="7425"/>
    <lineage>
        <taxon>Eukaryota</taxon>
        <taxon>Metazoa</taxon>
        <taxon>Ecdysozoa</taxon>
        <taxon>Arthropoda</taxon>
        <taxon>Hexapoda</taxon>
        <taxon>Insecta</taxon>
        <taxon>Pterygota</taxon>
        <taxon>Neoptera</taxon>
        <taxon>Endopterygota</taxon>
        <taxon>Hymenoptera</taxon>
        <taxon>Apocrita</taxon>
        <taxon>Proctotrupomorpha</taxon>
        <taxon>Chalcidoidea</taxon>
        <taxon>Pteromalidae</taxon>
        <taxon>Pteromalinae</taxon>
        <taxon>Nasonia</taxon>
    </lineage>
</organism>
<dbReference type="Proteomes" id="UP000002358">
    <property type="component" value="Chromosome 5"/>
</dbReference>
<name>A0A7M7HDZ8_NASVI</name>
<proteinExistence type="predicted"/>
<evidence type="ECO:0000313" key="2">
    <source>
        <dbReference type="EnsemblMetazoa" id="XP_008217104"/>
    </source>
</evidence>
<dbReference type="AlphaFoldDB" id="A0A7M7HDZ8"/>
<reference evidence="2" key="1">
    <citation type="submission" date="2021-01" db="UniProtKB">
        <authorList>
            <consortium name="EnsemblMetazoa"/>
        </authorList>
    </citation>
    <scope>IDENTIFICATION</scope>
</reference>
<dbReference type="OrthoDB" id="7554113at2759"/>
<evidence type="ECO:0000313" key="3">
    <source>
        <dbReference type="Proteomes" id="UP000002358"/>
    </source>
</evidence>
<protein>
    <submittedName>
        <fullName evidence="2">Uncharacterized protein</fullName>
    </submittedName>
</protein>
<keyword evidence="3" id="KW-1185">Reference proteome</keyword>
<gene>
    <name evidence="2" type="primary">100679382</name>
</gene>